<dbReference type="PANTHER" id="PTHR48079">
    <property type="entry name" value="PROTEIN YEEZ"/>
    <property type="match status" value="1"/>
</dbReference>
<comment type="caution">
    <text evidence="3">The sequence shown here is derived from an EMBL/GenBank/DDBJ whole genome shotgun (WGS) entry which is preliminary data.</text>
</comment>
<evidence type="ECO:0000313" key="3">
    <source>
        <dbReference type="EMBL" id="OFA00922.1"/>
    </source>
</evidence>
<name>A0A1E7WP73_9BURK</name>
<dbReference type="InterPro" id="IPR051783">
    <property type="entry name" value="NAD(P)-dependent_oxidoreduct"/>
</dbReference>
<dbReference type="Gene3D" id="3.40.50.720">
    <property type="entry name" value="NAD(P)-binding Rossmann-like Domain"/>
    <property type="match status" value="1"/>
</dbReference>
<keyword evidence="1" id="KW-0812">Transmembrane</keyword>
<organism evidence="3 4">
    <name type="scientific">Duganella phyllosphaerae</name>
    <dbReference type="NCBI Taxonomy" id="762836"/>
    <lineage>
        <taxon>Bacteria</taxon>
        <taxon>Pseudomonadati</taxon>
        <taxon>Pseudomonadota</taxon>
        <taxon>Betaproteobacteria</taxon>
        <taxon>Burkholderiales</taxon>
        <taxon>Oxalobacteraceae</taxon>
        <taxon>Telluria group</taxon>
        <taxon>Duganella</taxon>
    </lineage>
</organism>
<dbReference type="InterPro" id="IPR036291">
    <property type="entry name" value="NAD(P)-bd_dom_sf"/>
</dbReference>
<dbReference type="GO" id="GO:0005737">
    <property type="term" value="C:cytoplasm"/>
    <property type="evidence" value="ECO:0007669"/>
    <property type="project" value="TreeGrafter"/>
</dbReference>
<dbReference type="Pfam" id="PF13460">
    <property type="entry name" value="NAD_binding_10"/>
    <property type="match status" value="1"/>
</dbReference>
<evidence type="ECO:0000256" key="1">
    <source>
        <dbReference type="SAM" id="Phobius"/>
    </source>
</evidence>
<sequence length="338" mass="36162">MEQQKTALVLGATGGIGGAVARLLVARGWRVRALHREPAQVQRSGDGFEWLHGDAMQRQDVVAAAQGAALIVHAVNPPGYRDWDKLVLPMIDNTIAAARAGGARILLPGTVYNFGPDALPGIAEDAPQHPVTRKGGIRVALETRLQAAAADGVRTLIVRAGDFFGPDAGNSWFAQGLVKPGLPVTAISYPGRPGVGHQWAYLPDVAETMLRLLEQEARLDTFACFHMAGHWDADGTQMIAAIARAAGRPGLRTRSFPWWLATLAAPFVPLMREMREMAYLWRQPVRMPNARLLELLGHEPHTPLDVAVHATLAGLGCLPIPSNAADTAGASSHAAAQR</sequence>
<dbReference type="Proteomes" id="UP000175989">
    <property type="component" value="Unassembled WGS sequence"/>
</dbReference>
<dbReference type="AlphaFoldDB" id="A0A1E7WP73"/>
<keyword evidence="1" id="KW-1133">Transmembrane helix</keyword>
<reference evidence="4" key="1">
    <citation type="journal article" date="2016" name="Front. Microbiol.">
        <title>Molecular Keys to the Janthinobacterium and Duganella spp. Interaction with the Plant Pathogen Fusarium graminearum.</title>
        <authorList>
            <person name="Haack F.S."/>
            <person name="Poehlein A."/>
            <person name="Kroger C."/>
            <person name="Voigt C.A."/>
            <person name="Piepenbring M."/>
            <person name="Bode H.B."/>
            <person name="Daniel R."/>
            <person name="Schafer W."/>
            <person name="Streit W.R."/>
        </authorList>
    </citation>
    <scope>NUCLEOTIDE SEQUENCE [LARGE SCALE GENOMIC DNA]</scope>
    <source>
        <strain evidence="4">T54</strain>
    </source>
</reference>
<keyword evidence="1" id="KW-0472">Membrane</keyword>
<dbReference type="SUPFAM" id="SSF51735">
    <property type="entry name" value="NAD(P)-binding Rossmann-fold domains"/>
    <property type="match status" value="1"/>
</dbReference>
<dbReference type="PANTHER" id="PTHR48079:SF6">
    <property type="entry name" value="NAD(P)-BINDING DOMAIN-CONTAINING PROTEIN-RELATED"/>
    <property type="match status" value="1"/>
</dbReference>
<gene>
    <name evidence="3" type="ORF">DUPY_22060</name>
</gene>
<protein>
    <submittedName>
        <fullName evidence="3">3-ketoacyl-(Acyl-carrier-protein) reductase</fullName>
    </submittedName>
</protein>
<evidence type="ECO:0000313" key="4">
    <source>
        <dbReference type="Proteomes" id="UP000175989"/>
    </source>
</evidence>
<dbReference type="EMBL" id="LROM01000081">
    <property type="protein sequence ID" value="OFA00922.1"/>
    <property type="molecule type" value="Genomic_DNA"/>
</dbReference>
<dbReference type="InterPro" id="IPR016040">
    <property type="entry name" value="NAD(P)-bd_dom"/>
</dbReference>
<dbReference type="GO" id="GO:0004029">
    <property type="term" value="F:aldehyde dehydrogenase (NAD+) activity"/>
    <property type="evidence" value="ECO:0007669"/>
    <property type="project" value="TreeGrafter"/>
</dbReference>
<dbReference type="PATRIC" id="fig|762836.4.peg.2284"/>
<proteinExistence type="predicted"/>
<keyword evidence="4" id="KW-1185">Reference proteome</keyword>
<accession>A0A1E7WP73</accession>
<feature type="domain" description="NAD(P)-binding" evidence="2">
    <location>
        <begin position="11"/>
        <end position="107"/>
    </location>
</feature>
<evidence type="ECO:0000259" key="2">
    <source>
        <dbReference type="Pfam" id="PF13460"/>
    </source>
</evidence>
<feature type="transmembrane region" description="Helical" evidence="1">
    <location>
        <begin position="6"/>
        <end position="25"/>
    </location>
</feature>
<dbReference type="RefSeq" id="WP_070247995.1">
    <property type="nucleotide sequence ID" value="NZ_LROM01000081.1"/>
</dbReference>